<sequence>MEPVHFYKAALETANFSFEAYGAEQDGAQKALINGLDRHAAQYGLAAGWYRAEDISCMPKHLSTAYRDGEAIPDSPMPLADLPRYQREFASFGELDVVLPECFTDESWHNDTMPSFARKLWNGYFLRLWIDYLDPSKREVKGRPRFSLTLYDQDMEYLRDIDQSDDFETIKASINSYQPTISQFQFIQNASRMSAEQLIAWYVEAVGSPPFEGEAPEFAVLCTDVAEMMFYHAGGEDWNWDSRDAKRLLDFAMTEDANDFIASRLYRREEQADEGNRGPFDVTLNYFCASHGYNYADRYDVALLRVGQSVRVSDRNRVITVARIQ</sequence>
<accession>A0ABU6JAG2</accession>
<evidence type="ECO:0000313" key="1">
    <source>
        <dbReference type="EMBL" id="MEC4720525.1"/>
    </source>
</evidence>
<protein>
    <submittedName>
        <fullName evidence="1">Uncharacterized protein</fullName>
    </submittedName>
</protein>
<organism evidence="1 2">
    <name type="scientific">Noviherbaspirillum album</name>
    <dbReference type="NCBI Taxonomy" id="3080276"/>
    <lineage>
        <taxon>Bacteria</taxon>
        <taxon>Pseudomonadati</taxon>
        <taxon>Pseudomonadota</taxon>
        <taxon>Betaproteobacteria</taxon>
        <taxon>Burkholderiales</taxon>
        <taxon>Oxalobacteraceae</taxon>
        <taxon>Noviherbaspirillum</taxon>
    </lineage>
</organism>
<proteinExistence type="predicted"/>
<name>A0ABU6JAG2_9BURK</name>
<dbReference type="EMBL" id="JAWIIV010000011">
    <property type="protein sequence ID" value="MEC4720525.1"/>
    <property type="molecule type" value="Genomic_DNA"/>
</dbReference>
<dbReference type="RefSeq" id="WP_326507243.1">
    <property type="nucleotide sequence ID" value="NZ_JAWIIV010000011.1"/>
</dbReference>
<dbReference type="Proteomes" id="UP001352263">
    <property type="component" value="Unassembled WGS sequence"/>
</dbReference>
<keyword evidence="2" id="KW-1185">Reference proteome</keyword>
<comment type="caution">
    <text evidence="1">The sequence shown here is derived from an EMBL/GenBank/DDBJ whole genome shotgun (WGS) entry which is preliminary data.</text>
</comment>
<gene>
    <name evidence="1" type="ORF">RY831_15285</name>
</gene>
<evidence type="ECO:0000313" key="2">
    <source>
        <dbReference type="Proteomes" id="UP001352263"/>
    </source>
</evidence>
<reference evidence="1 2" key="1">
    <citation type="submission" date="2023-10" db="EMBL/GenBank/DDBJ databases">
        <title>Noviherbaspirillum sp. CPCC 100848 genome assembly.</title>
        <authorList>
            <person name="Li X.Y."/>
            <person name="Fang X.M."/>
        </authorList>
    </citation>
    <scope>NUCLEOTIDE SEQUENCE [LARGE SCALE GENOMIC DNA]</scope>
    <source>
        <strain evidence="1 2">CPCC 100848</strain>
    </source>
</reference>